<comment type="subcellular location">
    <subcellularLocation>
        <location evidence="1">Endosome membrane</location>
        <topology evidence="1">Multi-pass membrane protein</topology>
    </subcellularLocation>
    <subcellularLocation>
        <location evidence="2">Golgi apparatus membrane</location>
        <topology evidence="2">Multi-pass membrane protein</topology>
    </subcellularLocation>
</comment>
<evidence type="ECO:0000256" key="6">
    <source>
        <dbReference type="ARBA" id="ARBA00022753"/>
    </source>
</evidence>
<keyword evidence="7 10" id="KW-1133">Transmembrane helix</keyword>
<keyword evidence="5" id="KW-0732">Signal</keyword>
<protein>
    <recommendedName>
        <fullName evidence="10">Transmembrane 9 superfamily member</fullName>
    </recommendedName>
</protein>
<comment type="similarity">
    <text evidence="3 10">Belongs to the nonaspanin (TM9SF) (TC 9.A.2) family.</text>
</comment>
<evidence type="ECO:0000313" key="11">
    <source>
        <dbReference type="Proteomes" id="UP000504610"/>
    </source>
</evidence>
<dbReference type="GeneID" id="130494318"/>
<evidence type="ECO:0000256" key="10">
    <source>
        <dbReference type="RuleBase" id="RU363079"/>
    </source>
</evidence>
<dbReference type="Proteomes" id="UP000504610">
    <property type="component" value="Chromosome 1"/>
</dbReference>
<evidence type="ECO:0000256" key="9">
    <source>
        <dbReference type="ARBA" id="ARBA00023136"/>
    </source>
</evidence>
<keyword evidence="11" id="KW-1185">Reference proteome</keyword>
<keyword evidence="8" id="KW-0333">Golgi apparatus</keyword>
<feature type="transmembrane region" description="Helical" evidence="10">
    <location>
        <begin position="505"/>
        <end position="529"/>
    </location>
</feature>
<feature type="transmembrane region" description="Helical" evidence="10">
    <location>
        <begin position="384"/>
        <end position="407"/>
    </location>
</feature>
<feature type="transmembrane region" description="Helical" evidence="10">
    <location>
        <begin position="249"/>
        <end position="271"/>
    </location>
</feature>
<evidence type="ECO:0000256" key="8">
    <source>
        <dbReference type="ARBA" id="ARBA00023034"/>
    </source>
</evidence>
<feature type="transmembrane region" description="Helical" evidence="10">
    <location>
        <begin position="541"/>
        <end position="560"/>
    </location>
</feature>
<name>A0A9W3DB84_RAPSA</name>
<feature type="transmembrane region" description="Helical" evidence="10">
    <location>
        <begin position="308"/>
        <end position="338"/>
    </location>
</feature>
<dbReference type="OrthoDB" id="1666796at2759"/>
<evidence type="ECO:0000256" key="7">
    <source>
        <dbReference type="ARBA" id="ARBA00022989"/>
    </source>
</evidence>
<gene>
    <name evidence="12" type="primary">LOC130494318</name>
</gene>
<keyword evidence="4 10" id="KW-0812">Transmembrane</keyword>
<feature type="transmembrane region" description="Helical" evidence="10">
    <location>
        <begin position="572"/>
        <end position="600"/>
    </location>
</feature>
<dbReference type="GO" id="GO:0072657">
    <property type="term" value="P:protein localization to membrane"/>
    <property type="evidence" value="ECO:0007669"/>
    <property type="project" value="TreeGrafter"/>
</dbReference>
<sequence>MSSSCTYILIRSFCQSSSRVPIMAQFLLQVLLALTFWIGSGSSGPTRYKAGDHVPFFVNKVGPLHNPSETYQYYDLPFCPPDSVIEKQETLGEVLNGDRLMSSLYDLKFKEDKTNAVLCHKRLTSSEVARFRETIAQDFYFQMYYDDLPLWGFVGKVERDYSGHGGEENAKYYLFSHLNFNVLYNAADEVIAIQSLSDPSYMVDISDNAEIDVRFTYSVSWNLTSERSETRMDKYSQASLHPISKKIHYFSFLNSISVVVLVVGLLSLLFMRHLKNELRSSSNGDEEEKREVGWKLIQSDVFRCPPNVSLLCAFLGTGAQFLILIVALFALAFTGFLYPYNRGLLLTSLVIVYTLTSVVAGYTSASFHNHFEGTKQKRSVRLTGILYTVPFLIIVSILNTVAITYGATAALPFGTVVVIILIYTLLNIPFLMFGGVLGNRFGLSEFQPPSAIKRNPREIPTQNWYRRKLYQMFLGGLVPFSAVALEWHQLYASLWGFKIHTSPGIMLFTFIVLILLSASVGIILTYIQLSGEDHEWWWRSIWCGGFAAIFMFGYGVLFYLRSDMTGFLQLSFYLGYTALLCYALFLVLGTISFLASWMFIRHIYRSVKLE</sequence>
<dbReference type="Pfam" id="PF02990">
    <property type="entry name" value="EMP70"/>
    <property type="match status" value="1"/>
</dbReference>
<evidence type="ECO:0000256" key="1">
    <source>
        <dbReference type="ARBA" id="ARBA00004337"/>
    </source>
</evidence>
<keyword evidence="9 10" id="KW-0472">Membrane</keyword>
<dbReference type="AlphaFoldDB" id="A0A9W3DB84"/>
<evidence type="ECO:0000256" key="2">
    <source>
        <dbReference type="ARBA" id="ARBA00004653"/>
    </source>
</evidence>
<proteinExistence type="inferred from homology"/>
<evidence type="ECO:0000256" key="4">
    <source>
        <dbReference type="ARBA" id="ARBA00022692"/>
    </source>
</evidence>
<dbReference type="GO" id="GO:0010008">
    <property type="term" value="C:endosome membrane"/>
    <property type="evidence" value="ECO:0007669"/>
    <property type="project" value="UniProtKB-SubCell"/>
</dbReference>
<dbReference type="PANTHER" id="PTHR10766:SF119">
    <property type="entry name" value="TRANSMEMBRANE 9 SUPERFAMILY MEMBER 5"/>
    <property type="match status" value="1"/>
</dbReference>
<keyword evidence="6" id="KW-0967">Endosome</keyword>
<evidence type="ECO:0000256" key="5">
    <source>
        <dbReference type="ARBA" id="ARBA00022729"/>
    </source>
</evidence>
<dbReference type="RefSeq" id="XP_056860997.1">
    <property type="nucleotide sequence ID" value="XM_057005017.1"/>
</dbReference>
<dbReference type="GO" id="GO:0000139">
    <property type="term" value="C:Golgi membrane"/>
    <property type="evidence" value="ECO:0007669"/>
    <property type="project" value="UniProtKB-SubCell"/>
</dbReference>
<evidence type="ECO:0000256" key="3">
    <source>
        <dbReference type="ARBA" id="ARBA00005227"/>
    </source>
</evidence>
<reference evidence="11" key="1">
    <citation type="journal article" date="2019" name="Database">
        <title>The radish genome database (RadishGD): an integrated information resource for radish genomics.</title>
        <authorList>
            <person name="Yu H.J."/>
            <person name="Baek S."/>
            <person name="Lee Y.J."/>
            <person name="Cho A."/>
            <person name="Mun J.H."/>
        </authorList>
    </citation>
    <scope>NUCLEOTIDE SEQUENCE [LARGE SCALE GENOMIC DNA]</scope>
    <source>
        <strain evidence="11">cv. WK10039</strain>
    </source>
</reference>
<dbReference type="KEGG" id="rsz:130494318"/>
<accession>A0A9W3DB84</accession>
<feature type="transmembrane region" description="Helical" evidence="10">
    <location>
        <begin position="413"/>
        <end position="437"/>
    </location>
</feature>
<feature type="transmembrane region" description="Helical" evidence="10">
    <location>
        <begin position="344"/>
        <end position="363"/>
    </location>
</feature>
<dbReference type="InterPro" id="IPR004240">
    <property type="entry name" value="EMP70"/>
</dbReference>
<reference evidence="12" key="2">
    <citation type="submission" date="2025-08" db="UniProtKB">
        <authorList>
            <consortium name="RefSeq"/>
        </authorList>
    </citation>
    <scope>IDENTIFICATION</scope>
    <source>
        <tissue evidence="12">Leaf</tissue>
    </source>
</reference>
<organism evidence="11 12">
    <name type="scientific">Raphanus sativus</name>
    <name type="common">Radish</name>
    <name type="synonym">Raphanus raphanistrum var. sativus</name>
    <dbReference type="NCBI Taxonomy" id="3726"/>
    <lineage>
        <taxon>Eukaryota</taxon>
        <taxon>Viridiplantae</taxon>
        <taxon>Streptophyta</taxon>
        <taxon>Embryophyta</taxon>
        <taxon>Tracheophyta</taxon>
        <taxon>Spermatophyta</taxon>
        <taxon>Magnoliopsida</taxon>
        <taxon>eudicotyledons</taxon>
        <taxon>Gunneridae</taxon>
        <taxon>Pentapetalae</taxon>
        <taxon>rosids</taxon>
        <taxon>malvids</taxon>
        <taxon>Brassicales</taxon>
        <taxon>Brassicaceae</taxon>
        <taxon>Brassiceae</taxon>
        <taxon>Raphanus</taxon>
    </lineage>
</organism>
<dbReference type="PANTHER" id="PTHR10766">
    <property type="entry name" value="TRANSMEMBRANE 9 SUPERFAMILY PROTEIN"/>
    <property type="match status" value="1"/>
</dbReference>
<evidence type="ECO:0000313" key="12">
    <source>
        <dbReference type="RefSeq" id="XP_056860997.1"/>
    </source>
</evidence>
<feature type="transmembrane region" description="Helical" evidence="10">
    <location>
        <begin position="469"/>
        <end position="485"/>
    </location>
</feature>